<dbReference type="AlphaFoldDB" id="A0A346Y489"/>
<reference evidence="2 3" key="1">
    <citation type="submission" date="2018-09" db="EMBL/GenBank/DDBJ databases">
        <title>Complete genome sequence of Euzebya sp. DY32-46 isolated from seawater of Pacific Ocean.</title>
        <authorList>
            <person name="Xu L."/>
            <person name="Wu Y.-H."/>
            <person name="Xu X.-W."/>
        </authorList>
    </citation>
    <scope>NUCLEOTIDE SEQUENCE [LARGE SCALE GENOMIC DNA]</scope>
    <source>
        <strain evidence="2 3">DY32-46</strain>
    </source>
</reference>
<organism evidence="2 3">
    <name type="scientific">Euzebya pacifica</name>
    <dbReference type="NCBI Taxonomy" id="1608957"/>
    <lineage>
        <taxon>Bacteria</taxon>
        <taxon>Bacillati</taxon>
        <taxon>Actinomycetota</taxon>
        <taxon>Nitriliruptoria</taxon>
        <taxon>Euzebyales</taxon>
    </lineage>
</organism>
<keyword evidence="1" id="KW-0812">Transmembrane</keyword>
<feature type="transmembrane region" description="Helical" evidence="1">
    <location>
        <begin position="55"/>
        <end position="80"/>
    </location>
</feature>
<proteinExistence type="predicted"/>
<keyword evidence="1" id="KW-1133">Transmembrane helix</keyword>
<dbReference type="OrthoDB" id="5242669at2"/>
<accession>A0A346Y489</accession>
<sequence>MIQEFFTTIPDVMRELWQFGDTWQGLFVTLGSIALTAAFTVGAMRTRDKYGWVSATLGCCAAFIAALWAFGILPSAWIYFLDGSKDTLTDQIVPSQIAFGDFVVMSNFYQVFRDSIVMVETFVAMGLFGAIALAVQKRYPRGLADGEEAREQSGGYK</sequence>
<feature type="transmembrane region" description="Helical" evidence="1">
    <location>
        <begin position="115"/>
        <end position="135"/>
    </location>
</feature>
<dbReference type="Proteomes" id="UP000264006">
    <property type="component" value="Chromosome"/>
</dbReference>
<keyword evidence="1" id="KW-0472">Membrane</keyword>
<dbReference type="EMBL" id="CP031165">
    <property type="protein sequence ID" value="AXV09286.1"/>
    <property type="molecule type" value="Genomic_DNA"/>
</dbReference>
<keyword evidence="3" id="KW-1185">Reference proteome</keyword>
<dbReference type="KEGG" id="euz:DVS28_a4625"/>
<evidence type="ECO:0000313" key="3">
    <source>
        <dbReference type="Proteomes" id="UP000264006"/>
    </source>
</evidence>
<feature type="transmembrane region" description="Helical" evidence="1">
    <location>
        <begin position="23"/>
        <end position="43"/>
    </location>
</feature>
<name>A0A346Y489_9ACTN</name>
<gene>
    <name evidence="2" type="ORF">DVS28_a4625</name>
</gene>
<evidence type="ECO:0000256" key="1">
    <source>
        <dbReference type="SAM" id="Phobius"/>
    </source>
</evidence>
<protein>
    <submittedName>
        <fullName evidence="2">Uncharacterized protein</fullName>
    </submittedName>
</protein>
<dbReference type="RefSeq" id="WP_114593487.1">
    <property type="nucleotide sequence ID" value="NZ_CAXIBR010000140.1"/>
</dbReference>
<evidence type="ECO:0000313" key="2">
    <source>
        <dbReference type="EMBL" id="AXV09286.1"/>
    </source>
</evidence>